<dbReference type="PROSITE" id="PS50835">
    <property type="entry name" value="IG_LIKE"/>
    <property type="match status" value="1"/>
</dbReference>
<dbReference type="RefSeq" id="XP_055873041.1">
    <property type="nucleotide sequence ID" value="XM_056017066.1"/>
</dbReference>
<feature type="signal peptide" evidence="1">
    <location>
        <begin position="1"/>
        <end position="17"/>
    </location>
</feature>
<feature type="chain" id="PRO_5040841430" evidence="1">
    <location>
        <begin position="18"/>
        <end position="268"/>
    </location>
</feature>
<evidence type="ECO:0000313" key="3">
    <source>
        <dbReference type="Proteomes" id="UP001165740"/>
    </source>
</evidence>
<dbReference type="AlphaFoldDB" id="A0A9W2ZDS1"/>
<dbReference type="InterPro" id="IPR013783">
    <property type="entry name" value="Ig-like_fold"/>
</dbReference>
<evidence type="ECO:0000256" key="1">
    <source>
        <dbReference type="SAM" id="SignalP"/>
    </source>
</evidence>
<evidence type="ECO:0000313" key="4">
    <source>
        <dbReference type="RefSeq" id="XP_055873041.1"/>
    </source>
</evidence>
<dbReference type="OrthoDB" id="10274817at2759"/>
<keyword evidence="1" id="KW-0732">Signal</keyword>
<keyword evidence="3" id="KW-1185">Reference proteome</keyword>
<organism evidence="3 4">
    <name type="scientific">Biomphalaria glabrata</name>
    <name type="common">Bloodfluke planorb</name>
    <name type="synonym">Freshwater snail</name>
    <dbReference type="NCBI Taxonomy" id="6526"/>
    <lineage>
        <taxon>Eukaryota</taxon>
        <taxon>Metazoa</taxon>
        <taxon>Spiralia</taxon>
        <taxon>Lophotrochozoa</taxon>
        <taxon>Mollusca</taxon>
        <taxon>Gastropoda</taxon>
        <taxon>Heterobranchia</taxon>
        <taxon>Euthyneura</taxon>
        <taxon>Panpulmonata</taxon>
        <taxon>Hygrophila</taxon>
        <taxon>Lymnaeoidea</taxon>
        <taxon>Planorbidae</taxon>
        <taxon>Biomphalaria</taxon>
    </lineage>
</organism>
<protein>
    <submittedName>
        <fullName evidence="4">Uncharacterized protein LOC106059398</fullName>
    </submittedName>
</protein>
<accession>A0A9W2ZDS1</accession>
<gene>
    <name evidence="4" type="primary">LOC106059398</name>
</gene>
<dbReference type="InterPro" id="IPR036179">
    <property type="entry name" value="Ig-like_dom_sf"/>
</dbReference>
<name>A0A9W2ZDS1_BIOGL</name>
<dbReference type="Gene3D" id="2.60.40.10">
    <property type="entry name" value="Immunoglobulins"/>
    <property type="match status" value="1"/>
</dbReference>
<reference evidence="4" key="1">
    <citation type="submission" date="2025-08" db="UniProtKB">
        <authorList>
            <consortium name="RefSeq"/>
        </authorList>
    </citation>
    <scope>IDENTIFICATION</scope>
</reference>
<feature type="domain" description="Ig-like" evidence="2">
    <location>
        <begin position="170"/>
        <end position="248"/>
    </location>
</feature>
<evidence type="ECO:0000259" key="2">
    <source>
        <dbReference type="PROSITE" id="PS50835"/>
    </source>
</evidence>
<dbReference type="Proteomes" id="UP001165740">
    <property type="component" value="Chromosome 18"/>
</dbReference>
<dbReference type="GeneID" id="106059398"/>
<sequence length="268" mass="30292">MLIILLLDCVVLSYTSDDIINKQFIEHKDTFEITCDISKYKASGNSRPGAFVSELKVSRMVGNDYDYKDIATLIPNIIISPVKISNIPEGRQWKIEYSGGYGSTNANTVKITIQVNDATCFDAGWYRCYFRFSTSQEGSSTLYELKWNETIDQGAIDMDSKSGHGQISVGELITLTCTANGPSYLRTVWTYTNKTSSKVQRYNTKNNIIDFNPTKAFNCNGCRTHFHMTRLKFNLGTSDDGTTFYCYVFKNDTLKSKAHFKLESIKST</sequence>
<dbReference type="SUPFAM" id="SSF48726">
    <property type="entry name" value="Immunoglobulin"/>
    <property type="match status" value="1"/>
</dbReference>
<dbReference type="InterPro" id="IPR007110">
    <property type="entry name" value="Ig-like_dom"/>
</dbReference>
<proteinExistence type="predicted"/>